<dbReference type="PANTHER" id="PTHR47234:SF3">
    <property type="entry name" value="SECRETIN_TONB SHORT N-TERMINAL DOMAIN-CONTAINING PROTEIN"/>
    <property type="match status" value="1"/>
</dbReference>
<dbReference type="InterPro" id="IPR037066">
    <property type="entry name" value="Plug_dom_sf"/>
</dbReference>
<name>A0A0F9A009_9ZZZZ</name>
<dbReference type="AlphaFoldDB" id="A0A0F9A009"/>
<sequence length="370" mass="39615">GDALKQQGSFDLTDSLTKLSPALSTQRYPIADGTAFIRPVALRNLAPDQTLVLVNGTRRHRSALVNLQLSPIGTINQGTQAVDFSAIPSSAVKRVEILRDGASAQYGSDAIAGVVNVILNDANEGYSISAQYGEYSEGDGERLIVSANAGFALGSQGFLNVSLETSQYDITTRGNPREDAQAVAAEVGADKVEYNGFGQRWGDPDTDDIKLFFNTAYEINDSVELFSNLSYMEKEVLSGFFYRTPVGVDGIGPRSTLRTVDGGTENNALFADQALVDEIVADGLNVDDYLVANGASPSGYELTNAIADQFPGGYSPKFGADITDYSFIFGGRGNINSNLTYDARMRMAENEVEYTLKGSINPSLGRLSPT</sequence>
<comment type="caution">
    <text evidence="2">The sequence shown here is derived from an EMBL/GenBank/DDBJ whole genome shotgun (WGS) entry which is preliminary data.</text>
</comment>
<reference evidence="2" key="1">
    <citation type="journal article" date="2015" name="Nature">
        <title>Complex archaea that bridge the gap between prokaryotes and eukaryotes.</title>
        <authorList>
            <person name="Spang A."/>
            <person name="Saw J.H."/>
            <person name="Jorgensen S.L."/>
            <person name="Zaremba-Niedzwiedzka K."/>
            <person name="Martijn J."/>
            <person name="Lind A.E."/>
            <person name="van Eijk R."/>
            <person name="Schleper C."/>
            <person name="Guy L."/>
            <person name="Ettema T.J."/>
        </authorList>
    </citation>
    <scope>NUCLEOTIDE SEQUENCE</scope>
</reference>
<gene>
    <name evidence="2" type="ORF">LCGC14_2973250</name>
</gene>
<dbReference type="PANTHER" id="PTHR47234">
    <property type="match status" value="1"/>
</dbReference>
<protein>
    <recommendedName>
        <fullName evidence="1">TonB-dependent receptor plug domain-containing protein</fullName>
    </recommendedName>
</protein>
<dbReference type="SUPFAM" id="SSF56935">
    <property type="entry name" value="Porins"/>
    <property type="match status" value="1"/>
</dbReference>
<dbReference type="Gene3D" id="2.170.130.10">
    <property type="entry name" value="TonB-dependent receptor, plug domain"/>
    <property type="match status" value="1"/>
</dbReference>
<evidence type="ECO:0000259" key="1">
    <source>
        <dbReference type="Pfam" id="PF07715"/>
    </source>
</evidence>
<dbReference type="Pfam" id="PF07715">
    <property type="entry name" value="Plug"/>
    <property type="match status" value="1"/>
</dbReference>
<feature type="domain" description="TonB-dependent receptor plug" evidence="1">
    <location>
        <begin position="2"/>
        <end position="114"/>
    </location>
</feature>
<feature type="non-terminal residue" evidence="2">
    <location>
        <position position="1"/>
    </location>
</feature>
<evidence type="ECO:0000313" key="2">
    <source>
        <dbReference type="EMBL" id="KKK65526.1"/>
    </source>
</evidence>
<organism evidence="2">
    <name type="scientific">marine sediment metagenome</name>
    <dbReference type="NCBI Taxonomy" id="412755"/>
    <lineage>
        <taxon>unclassified sequences</taxon>
        <taxon>metagenomes</taxon>
        <taxon>ecological metagenomes</taxon>
    </lineage>
</organism>
<accession>A0A0F9A009</accession>
<feature type="non-terminal residue" evidence="2">
    <location>
        <position position="370"/>
    </location>
</feature>
<proteinExistence type="predicted"/>
<dbReference type="InterPro" id="IPR012910">
    <property type="entry name" value="Plug_dom"/>
</dbReference>
<dbReference type="EMBL" id="LAZR01060512">
    <property type="protein sequence ID" value="KKK65526.1"/>
    <property type="molecule type" value="Genomic_DNA"/>
</dbReference>